<dbReference type="SUPFAM" id="SSF48452">
    <property type="entry name" value="TPR-like"/>
    <property type="match status" value="1"/>
</dbReference>
<dbReference type="Proteomes" id="UP000215459">
    <property type="component" value="Unassembled WGS sequence"/>
</dbReference>
<evidence type="ECO:0000313" key="2">
    <source>
        <dbReference type="Proteomes" id="UP000215459"/>
    </source>
</evidence>
<sequence>MFAPPIADDFKSMDCLRKALDIEPDNLDALLVLSRMQDLSTMVEGVSEDVFEKLSQAQTDNPEYRSMLAFAKAWYYESKDMTQEYVQELKRSIQYFPGHVLNHISLSIYYKDHGQEEKSRYHRVQGIDHIDPESDTEDRTDVQFFIRERIKGRSLIGTISK</sequence>
<keyword evidence="2" id="KW-1185">Reference proteome</keyword>
<dbReference type="Gene3D" id="1.25.40.10">
    <property type="entry name" value="Tetratricopeptide repeat domain"/>
    <property type="match status" value="1"/>
</dbReference>
<accession>A0A235B2L0</accession>
<evidence type="ECO:0000313" key="1">
    <source>
        <dbReference type="EMBL" id="OYD06536.1"/>
    </source>
</evidence>
<proteinExistence type="predicted"/>
<organism evidence="1 2">
    <name type="scientific">Paludifilum halophilum</name>
    <dbReference type="NCBI Taxonomy" id="1642702"/>
    <lineage>
        <taxon>Bacteria</taxon>
        <taxon>Bacillati</taxon>
        <taxon>Bacillota</taxon>
        <taxon>Bacilli</taxon>
        <taxon>Bacillales</taxon>
        <taxon>Thermoactinomycetaceae</taxon>
        <taxon>Paludifilum</taxon>
    </lineage>
</organism>
<dbReference type="OrthoDB" id="2425016at2"/>
<reference evidence="1 2" key="1">
    <citation type="submission" date="2017-07" db="EMBL/GenBank/DDBJ databases">
        <title>The genome sequence of Paludifilum halophilum highlights mechanisms for microbial adaptation to high salt environemnts.</title>
        <authorList>
            <person name="Belbahri L."/>
        </authorList>
    </citation>
    <scope>NUCLEOTIDE SEQUENCE [LARGE SCALE GENOMIC DNA]</scope>
    <source>
        <strain evidence="1 2">DSM 102817</strain>
    </source>
</reference>
<dbReference type="RefSeq" id="WP_094265552.1">
    <property type="nucleotide sequence ID" value="NZ_NOWF01000011.1"/>
</dbReference>
<gene>
    <name evidence="1" type="ORF">CHM34_15675</name>
</gene>
<dbReference type="InterPro" id="IPR011990">
    <property type="entry name" value="TPR-like_helical_dom_sf"/>
</dbReference>
<dbReference type="EMBL" id="NOWF01000011">
    <property type="protein sequence ID" value="OYD06536.1"/>
    <property type="molecule type" value="Genomic_DNA"/>
</dbReference>
<comment type="caution">
    <text evidence="1">The sequence shown here is derived from an EMBL/GenBank/DDBJ whole genome shotgun (WGS) entry which is preliminary data.</text>
</comment>
<protein>
    <submittedName>
        <fullName evidence="1">Uncharacterized protein</fullName>
    </submittedName>
</protein>
<name>A0A235B2L0_9BACL</name>
<dbReference type="AlphaFoldDB" id="A0A235B2L0"/>